<evidence type="ECO:0000313" key="10">
    <source>
        <dbReference type="Proteomes" id="UP000228495"/>
    </source>
</evidence>
<dbReference type="AlphaFoldDB" id="A0A2H0BGW5"/>
<comment type="similarity">
    <text evidence="1 5">Belongs to the universal ribosomal protein uL2 family.</text>
</comment>
<evidence type="ECO:0000256" key="1">
    <source>
        <dbReference type="ARBA" id="ARBA00005636"/>
    </source>
</evidence>
<protein>
    <recommendedName>
        <fullName evidence="4 5">Large ribosomal subunit protein uL2</fullName>
    </recommendedName>
</protein>
<dbReference type="GO" id="GO:0016740">
    <property type="term" value="F:transferase activity"/>
    <property type="evidence" value="ECO:0007669"/>
    <property type="project" value="InterPro"/>
</dbReference>
<dbReference type="InterPro" id="IPR014726">
    <property type="entry name" value="Ribosomal_uL2_dom3"/>
</dbReference>
<dbReference type="GO" id="GO:0002181">
    <property type="term" value="P:cytoplasmic translation"/>
    <property type="evidence" value="ECO:0007669"/>
    <property type="project" value="TreeGrafter"/>
</dbReference>
<feature type="compositionally biased region" description="Gly residues" evidence="6">
    <location>
        <begin position="232"/>
        <end position="244"/>
    </location>
</feature>
<dbReference type="EMBL" id="PCSU01000005">
    <property type="protein sequence ID" value="PIP56917.1"/>
    <property type="molecule type" value="Genomic_DNA"/>
</dbReference>
<dbReference type="PANTHER" id="PTHR13691">
    <property type="entry name" value="RIBOSOMAL PROTEIN L2"/>
    <property type="match status" value="1"/>
</dbReference>
<gene>
    <name evidence="5" type="primary">rplB</name>
    <name evidence="9" type="ORF">COX05_00545</name>
</gene>
<dbReference type="NCBIfam" id="TIGR01171">
    <property type="entry name" value="rplB_bact"/>
    <property type="match status" value="1"/>
</dbReference>
<dbReference type="FunFam" id="4.10.950.10:FF:000001">
    <property type="entry name" value="50S ribosomal protein L2"/>
    <property type="match status" value="1"/>
</dbReference>
<dbReference type="InterPro" id="IPR002171">
    <property type="entry name" value="Ribosomal_uL2"/>
</dbReference>
<dbReference type="InterPro" id="IPR008991">
    <property type="entry name" value="Translation_prot_SH3-like_sf"/>
</dbReference>
<dbReference type="Pfam" id="PF00181">
    <property type="entry name" value="Ribosomal_L2_N"/>
    <property type="match status" value="1"/>
</dbReference>
<comment type="function">
    <text evidence="5">One of the primary rRNA binding proteins. Required for association of the 30S and 50S subunits to form the 70S ribosome, for tRNA binding and peptide bond formation. It has been suggested to have peptidyltransferase activity; this is somewhat controversial. Makes several contacts with the 16S rRNA in the 70S ribosome.</text>
</comment>
<dbReference type="GO" id="GO:0015934">
    <property type="term" value="C:large ribosomal subunit"/>
    <property type="evidence" value="ECO:0007669"/>
    <property type="project" value="InterPro"/>
</dbReference>
<evidence type="ECO:0000256" key="4">
    <source>
        <dbReference type="ARBA" id="ARBA00035242"/>
    </source>
</evidence>
<keyword evidence="5" id="KW-0699">rRNA-binding</keyword>
<dbReference type="InterPro" id="IPR022666">
    <property type="entry name" value="Ribosomal_uL2_RNA-bd_dom"/>
</dbReference>
<feature type="region of interest" description="Disordered" evidence="6">
    <location>
        <begin position="222"/>
        <end position="277"/>
    </location>
</feature>
<dbReference type="GO" id="GO:0019843">
    <property type="term" value="F:rRNA binding"/>
    <property type="evidence" value="ECO:0007669"/>
    <property type="project" value="UniProtKB-UniRule"/>
</dbReference>
<keyword evidence="5" id="KW-0694">RNA-binding</keyword>
<reference evidence="9 10" key="1">
    <citation type="submission" date="2017-09" db="EMBL/GenBank/DDBJ databases">
        <title>Depth-based differentiation of microbial function through sediment-hosted aquifers and enrichment of novel symbionts in the deep terrestrial subsurface.</title>
        <authorList>
            <person name="Probst A.J."/>
            <person name="Ladd B."/>
            <person name="Jarett J.K."/>
            <person name="Geller-Mcgrath D.E."/>
            <person name="Sieber C.M."/>
            <person name="Emerson J.B."/>
            <person name="Anantharaman K."/>
            <person name="Thomas B.C."/>
            <person name="Malmstrom R."/>
            <person name="Stieglmeier M."/>
            <person name="Klingl A."/>
            <person name="Woyke T."/>
            <person name="Ryan C.M."/>
            <person name="Banfield J.F."/>
        </authorList>
    </citation>
    <scope>NUCLEOTIDE SEQUENCE [LARGE SCALE GENOMIC DNA]</scope>
    <source>
        <strain evidence="9">CG22_combo_CG10-13_8_21_14_all_39_12</strain>
    </source>
</reference>
<dbReference type="Gene3D" id="4.10.950.10">
    <property type="entry name" value="Ribosomal protein L2, domain 3"/>
    <property type="match status" value="1"/>
</dbReference>
<name>A0A2H0BGW5_UNCKA</name>
<evidence type="ECO:0000313" key="9">
    <source>
        <dbReference type="EMBL" id="PIP56917.1"/>
    </source>
</evidence>
<dbReference type="SMART" id="SM01383">
    <property type="entry name" value="Ribosomal_L2"/>
    <property type="match status" value="1"/>
</dbReference>
<dbReference type="GO" id="GO:0003735">
    <property type="term" value="F:structural constituent of ribosome"/>
    <property type="evidence" value="ECO:0007669"/>
    <property type="project" value="InterPro"/>
</dbReference>
<dbReference type="PANTHER" id="PTHR13691:SF5">
    <property type="entry name" value="LARGE RIBOSOMAL SUBUNIT PROTEIN UL2M"/>
    <property type="match status" value="1"/>
</dbReference>
<dbReference type="Gene3D" id="2.30.30.30">
    <property type="match status" value="1"/>
</dbReference>
<dbReference type="SUPFAM" id="SSF50249">
    <property type="entry name" value="Nucleic acid-binding proteins"/>
    <property type="match status" value="1"/>
</dbReference>
<dbReference type="InterPro" id="IPR012340">
    <property type="entry name" value="NA-bd_OB-fold"/>
</dbReference>
<evidence type="ECO:0000256" key="5">
    <source>
        <dbReference type="HAMAP-Rule" id="MF_01320"/>
    </source>
</evidence>
<evidence type="ECO:0000259" key="8">
    <source>
        <dbReference type="SMART" id="SM01383"/>
    </source>
</evidence>
<feature type="domain" description="Large ribosomal subunit protein uL2 RNA-binding" evidence="8">
    <location>
        <begin position="42"/>
        <end position="119"/>
    </location>
</feature>
<dbReference type="Gene3D" id="2.40.50.140">
    <property type="entry name" value="Nucleic acid-binding proteins"/>
    <property type="match status" value="1"/>
</dbReference>
<comment type="caution">
    <text evidence="9">The sequence shown here is derived from an EMBL/GenBank/DDBJ whole genome shotgun (WGS) entry which is preliminary data.</text>
</comment>
<dbReference type="InterPro" id="IPR005880">
    <property type="entry name" value="Ribosomal_uL2_bac/org-type"/>
</dbReference>
<evidence type="ECO:0000259" key="7">
    <source>
        <dbReference type="SMART" id="SM01382"/>
    </source>
</evidence>
<sequence>MKKVKVLKPVTPGQRFRVVNSGVTITKKTPEKSLTKPLPRTGARSKGTITVRGRGGGHKRMYRVVDFIRHDRMYQPAEIMSIEYDPNRSGNIALIKYEDGEKRYILAPEGIEVGGFVEAGEKAKLVTGNALPLRVIPVGTEIHNIELHVGQGGKMVRTAGQSARVMAKDAGFVQIKLPSGEIRLFVEDSYATIGSVSNSEHAQIVLGKAGASRHLGRRPKVRGTAMPAGVHPHGGGEGRTGTGGPPKTLWGKKAHGVRTRNKKNKSSQYIVKRRNQK</sequence>
<evidence type="ECO:0000256" key="6">
    <source>
        <dbReference type="SAM" id="MobiDB-lite"/>
    </source>
</evidence>
<dbReference type="SMART" id="SM01382">
    <property type="entry name" value="Ribosomal_L2_C"/>
    <property type="match status" value="1"/>
</dbReference>
<feature type="domain" description="Large ribosomal subunit protein uL2 C-terminal" evidence="7">
    <location>
        <begin position="125"/>
        <end position="253"/>
    </location>
</feature>
<evidence type="ECO:0000256" key="3">
    <source>
        <dbReference type="ARBA" id="ARBA00023274"/>
    </source>
</evidence>
<dbReference type="HAMAP" id="MF_01320_B">
    <property type="entry name" value="Ribosomal_uL2_B"/>
    <property type="match status" value="1"/>
</dbReference>
<dbReference type="InterPro" id="IPR014722">
    <property type="entry name" value="Rib_uL2_dom2"/>
</dbReference>
<dbReference type="SUPFAM" id="SSF50104">
    <property type="entry name" value="Translation proteins SH3-like domain"/>
    <property type="match status" value="1"/>
</dbReference>
<organism evidence="9 10">
    <name type="scientific">candidate division WWE3 bacterium CG22_combo_CG10-13_8_21_14_all_39_12</name>
    <dbReference type="NCBI Taxonomy" id="1975094"/>
    <lineage>
        <taxon>Bacteria</taxon>
        <taxon>Katanobacteria</taxon>
    </lineage>
</organism>
<accession>A0A2H0BGW5</accession>
<dbReference type="Pfam" id="PF03947">
    <property type="entry name" value="Ribosomal_L2_C"/>
    <property type="match status" value="1"/>
</dbReference>
<keyword evidence="2 5" id="KW-0689">Ribosomal protein</keyword>
<dbReference type="Proteomes" id="UP000228495">
    <property type="component" value="Unassembled WGS sequence"/>
</dbReference>
<dbReference type="PIRSF" id="PIRSF002158">
    <property type="entry name" value="Ribosomal_L2"/>
    <property type="match status" value="1"/>
</dbReference>
<evidence type="ECO:0000256" key="2">
    <source>
        <dbReference type="ARBA" id="ARBA00022980"/>
    </source>
</evidence>
<proteinExistence type="inferred from homology"/>
<comment type="subunit">
    <text evidence="5">Part of the 50S ribosomal subunit. Forms a bridge to the 30S subunit in the 70S ribosome.</text>
</comment>
<dbReference type="InterPro" id="IPR022669">
    <property type="entry name" value="Ribosomal_uL2_C"/>
</dbReference>
<dbReference type="FunFam" id="2.30.30.30:FF:000001">
    <property type="entry name" value="50S ribosomal protein L2"/>
    <property type="match status" value="1"/>
</dbReference>
<keyword evidence="3 5" id="KW-0687">Ribonucleoprotein</keyword>
<feature type="compositionally biased region" description="Basic residues" evidence="6">
    <location>
        <begin position="250"/>
        <end position="277"/>
    </location>
</feature>